<gene>
    <name evidence="2" type="ORF">BKA67DRAFT_530079</name>
</gene>
<dbReference type="OrthoDB" id="5386682at2759"/>
<dbReference type="PANTHER" id="PTHR24148:SF73">
    <property type="entry name" value="HET DOMAIN PROTEIN (AFU_ORTHOLOGUE AFUA_8G01020)"/>
    <property type="match status" value="1"/>
</dbReference>
<dbReference type="RefSeq" id="XP_045964089.1">
    <property type="nucleotide sequence ID" value="XM_046099185.1"/>
</dbReference>
<dbReference type="Pfam" id="PF26639">
    <property type="entry name" value="Het-6_barrel"/>
    <property type="match status" value="1"/>
</dbReference>
<feature type="domain" description="Heterokaryon incompatibility" evidence="1">
    <location>
        <begin position="60"/>
        <end position="227"/>
    </location>
</feature>
<name>A0A9P9A3A7_9PEZI</name>
<keyword evidence="3" id="KW-1185">Reference proteome</keyword>
<protein>
    <submittedName>
        <fullName evidence="2">Heterokaryon incompatibility protein-domain-containing protein</fullName>
    </submittedName>
</protein>
<dbReference type="PANTHER" id="PTHR24148">
    <property type="entry name" value="ANKYRIN REPEAT DOMAIN-CONTAINING PROTEIN 39 HOMOLOG-RELATED"/>
    <property type="match status" value="1"/>
</dbReference>
<dbReference type="InterPro" id="IPR010730">
    <property type="entry name" value="HET"/>
</dbReference>
<dbReference type="GeneID" id="70128077"/>
<dbReference type="AlphaFoldDB" id="A0A9P9A3A7"/>
<dbReference type="InterPro" id="IPR052895">
    <property type="entry name" value="HetReg/Transcr_Mod"/>
</dbReference>
<evidence type="ECO:0000259" key="1">
    <source>
        <dbReference type="Pfam" id="PF06985"/>
    </source>
</evidence>
<evidence type="ECO:0000313" key="3">
    <source>
        <dbReference type="Proteomes" id="UP000758603"/>
    </source>
</evidence>
<dbReference type="Pfam" id="PF06985">
    <property type="entry name" value="HET"/>
    <property type="match status" value="1"/>
</dbReference>
<dbReference type="EMBL" id="JAGPXC010000001">
    <property type="protein sequence ID" value="KAH6659958.1"/>
    <property type="molecule type" value="Genomic_DNA"/>
</dbReference>
<proteinExistence type="predicted"/>
<comment type="caution">
    <text evidence="2">The sequence shown here is derived from an EMBL/GenBank/DDBJ whole genome shotgun (WGS) entry which is preliminary data.</text>
</comment>
<evidence type="ECO:0000313" key="2">
    <source>
        <dbReference type="EMBL" id="KAH6659958.1"/>
    </source>
</evidence>
<dbReference type="Proteomes" id="UP000758603">
    <property type="component" value="Unassembled WGS sequence"/>
</dbReference>
<organism evidence="2 3">
    <name type="scientific">Truncatella angustata</name>
    <dbReference type="NCBI Taxonomy" id="152316"/>
    <lineage>
        <taxon>Eukaryota</taxon>
        <taxon>Fungi</taxon>
        <taxon>Dikarya</taxon>
        <taxon>Ascomycota</taxon>
        <taxon>Pezizomycotina</taxon>
        <taxon>Sordariomycetes</taxon>
        <taxon>Xylariomycetidae</taxon>
        <taxon>Amphisphaeriales</taxon>
        <taxon>Sporocadaceae</taxon>
        <taxon>Truncatella</taxon>
    </lineage>
</organism>
<accession>A0A9P9A3A7</accession>
<sequence length="652" mass="73604">MTAQQYTEEDGDLPPLYEPLAKQQRQIRLLFLRATNSEQEDEPITSLLVPLSLDEVKTRYAALSHVWGLPDSSQSIIVNGRLFPVSTNLLEFLKSHRRRCRNTSEVRMLPLWIDSICVNQMDIAERNSQAMLMKPIYQNAGMVVSWLGTSFPLSDWVFEVMKQFKEQIDMTRNPKTSKVIDASWLRLFPQACKEDSPASGPLRNVVWDSIRELCAHPYWKRIWIVQEIVLASTVMLCCGDDLIDLEDVIQVVRWLTRLDPSLNKPDNMEPAIWKMLSSRQYSEAVMGLQSVLHIWAIRERKNTQGWALTNSLRNHESTDPRDKLYGCLGITGLNIAPDYSKSVKDVYIEAASALMQESFESLLLLSIREGKKDSTREPLDIPSWAPNWAKSAPGTYSANHSFMASKGCPTNSEPVILNYSLHCTGVLCEEVVAVESVLTPEQCLKFCCNHIATRETDKYPTGIPHLRALFQVLLSDWDTMVNCRSEPESMMYQVIACGLLHLFLDYEVRYRSKNGTPQINNPLPTLGLDTSHSDLSTAFWNKIVGTSREPGNCIITGSREQQTAAMNAIGERLATTILTALRNSLTHRIGPESVQPGDQVFVMFGCNLPILLRPKDMNYTHIGPSYVVGFMEGEAMLAIKDGTKVAQKLEIR</sequence>
<reference evidence="2" key="1">
    <citation type="journal article" date="2021" name="Nat. Commun.">
        <title>Genetic determinants of endophytism in the Arabidopsis root mycobiome.</title>
        <authorList>
            <person name="Mesny F."/>
            <person name="Miyauchi S."/>
            <person name="Thiergart T."/>
            <person name="Pickel B."/>
            <person name="Atanasova L."/>
            <person name="Karlsson M."/>
            <person name="Huettel B."/>
            <person name="Barry K.W."/>
            <person name="Haridas S."/>
            <person name="Chen C."/>
            <person name="Bauer D."/>
            <person name="Andreopoulos W."/>
            <person name="Pangilinan J."/>
            <person name="LaButti K."/>
            <person name="Riley R."/>
            <person name="Lipzen A."/>
            <person name="Clum A."/>
            <person name="Drula E."/>
            <person name="Henrissat B."/>
            <person name="Kohler A."/>
            <person name="Grigoriev I.V."/>
            <person name="Martin F.M."/>
            <person name="Hacquard S."/>
        </authorList>
    </citation>
    <scope>NUCLEOTIDE SEQUENCE</scope>
    <source>
        <strain evidence="2">MPI-SDFR-AT-0073</strain>
    </source>
</reference>